<dbReference type="Pfam" id="PF25355">
    <property type="entry name" value="DUF7882"/>
    <property type="match status" value="1"/>
</dbReference>
<feature type="domain" description="DUF7882" evidence="1">
    <location>
        <begin position="1"/>
        <end position="97"/>
    </location>
</feature>
<reference evidence="5" key="3">
    <citation type="submission" date="2017-02" db="EMBL/GenBank/DDBJ databases">
        <authorList>
            <person name="Varghese N."/>
            <person name="Submissions S."/>
        </authorList>
    </citation>
    <scope>NUCLEOTIDE SEQUENCE [LARGE SCALE GENOMIC DNA]</scope>
    <source>
        <strain evidence="5">VKM Ac-2052</strain>
    </source>
</reference>
<evidence type="ECO:0000313" key="3">
    <source>
        <dbReference type="EMBL" id="SKA91685.1"/>
    </source>
</evidence>
<reference evidence="2" key="2">
    <citation type="submission" date="2015-02" db="EMBL/GenBank/DDBJ databases">
        <authorList>
            <person name="Vasilyev I.Y."/>
            <person name="Siniagina M.N."/>
            <person name="Malanin S.Y."/>
            <person name="Boulygina E.A."/>
            <person name="Grygoryeva T.V."/>
            <person name="Yarullina D.R."/>
            <person name="Ilinskaya O.N."/>
        </authorList>
    </citation>
    <scope>NUCLEOTIDE SEQUENCE</scope>
    <source>
        <strain evidence="2">VKM Ac-1804</strain>
    </source>
</reference>
<evidence type="ECO:0000259" key="1">
    <source>
        <dbReference type="Pfam" id="PF25355"/>
    </source>
</evidence>
<dbReference type="EMBL" id="JYFC01000002">
    <property type="protein sequence ID" value="KJC65190.1"/>
    <property type="molecule type" value="Genomic_DNA"/>
</dbReference>
<dbReference type="Proteomes" id="UP000189735">
    <property type="component" value="Unassembled WGS sequence"/>
</dbReference>
<evidence type="ECO:0000313" key="4">
    <source>
        <dbReference type="Proteomes" id="UP000032503"/>
    </source>
</evidence>
<evidence type="ECO:0000313" key="2">
    <source>
        <dbReference type="EMBL" id="KJC65190.1"/>
    </source>
</evidence>
<keyword evidence="4" id="KW-1185">Reference proteome</keyword>
<reference evidence="2 4" key="1">
    <citation type="journal article" date="2001" name="Int. J. Syst. Evol. Microbiol.">
        <title>Agreia bicolorata gen. nov., sp. nov., to accommodate actinobacteria isolated from narrow reed grass infected by the nematode Heteroanguina graminophila.</title>
        <authorList>
            <person name="Evtushenko L.I."/>
            <person name="Dorofeeva L.V."/>
            <person name="Dobrovolskaya T.G."/>
            <person name="Streshinskaya G.M."/>
            <person name="Subbotin S.A."/>
            <person name="Tiedje J.M."/>
        </authorList>
    </citation>
    <scope>NUCLEOTIDE SEQUENCE [LARGE SCALE GENOMIC DNA]</scope>
    <source>
        <strain evidence="2 4">VKM Ac-1804</strain>
    </source>
</reference>
<dbReference type="InterPro" id="IPR057204">
    <property type="entry name" value="DUF7882"/>
</dbReference>
<evidence type="ECO:0000313" key="5">
    <source>
        <dbReference type="Proteomes" id="UP000189735"/>
    </source>
</evidence>
<accession>A0A1T4XRI2</accession>
<dbReference type="EMBL" id="FUYG01000003">
    <property type="protein sequence ID" value="SKA91685.1"/>
    <property type="molecule type" value="Genomic_DNA"/>
</dbReference>
<organism evidence="3 5">
    <name type="scientific">Agreia bicolorata</name>
    <dbReference type="NCBI Taxonomy" id="110935"/>
    <lineage>
        <taxon>Bacteria</taxon>
        <taxon>Bacillati</taxon>
        <taxon>Actinomycetota</taxon>
        <taxon>Actinomycetes</taxon>
        <taxon>Micrococcales</taxon>
        <taxon>Microbacteriaceae</taxon>
        <taxon>Agreia</taxon>
    </lineage>
</organism>
<sequence>MGRLIYGTGDTDVEFEDRLLAHLKVVISTKLRRNEAFMLSWEHGTEEGSGRSTIWIHPSIPLHFRFYGNKAPALNRVWIEDLMLAANSTGGLRPVPEPDEHAEPGAS</sequence>
<dbReference type="AlphaFoldDB" id="A0A1T4XRI2"/>
<reference evidence="3" key="4">
    <citation type="submission" date="2017-02" db="EMBL/GenBank/DDBJ databases">
        <authorList>
            <person name="Peterson S.W."/>
        </authorList>
    </citation>
    <scope>NUCLEOTIDE SEQUENCE [LARGE SCALE GENOMIC DNA]</scope>
    <source>
        <strain evidence="3">VKM Ac-2052</strain>
    </source>
</reference>
<protein>
    <recommendedName>
        <fullName evidence="1">DUF7882 domain-containing protein</fullName>
    </recommendedName>
</protein>
<dbReference type="Proteomes" id="UP000032503">
    <property type="component" value="Unassembled WGS sequence"/>
</dbReference>
<gene>
    <name evidence="3" type="ORF">SAMN06295879_1523</name>
    <name evidence="2" type="ORF">TZ00_06630</name>
</gene>
<proteinExistence type="predicted"/>
<dbReference type="RefSeq" id="WP_044440116.1">
    <property type="nucleotide sequence ID" value="NZ_FUYG01000003.1"/>
</dbReference>
<name>A0A1T4XRI2_9MICO</name>